<keyword evidence="4" id="KW-0812">Transmembrane</keyword>
<keyword evidence="4" id="KW-1133">Transmembrane helix</keyword>
<keyword evidence="6" id="KW-1185">Reference proteome</keyword>
<reference evidence="5 6" key="1">
    <citation type="submission" date="2015-09" db="EMBL/GenBank/DDBJ databases">
        <title>Trachymyrmex zeteki WGS genome.</title>
        <authorList>
            <person name="Nygaard S."/>
            <person name="Hu H."/>
            <person name="Boomsma J."/>
            <person name="Zhang G."/>
        </authorList>
    </citation>
    <scope>NUCLEOTIDE SEQUENCE [LARGE SCALE GENOMIC DNA]</scope>
    <source>
        <strain evidence="5">Tzet28-1</strain>
        <tissue evidence="5">Whole body</tissue>
    </source>
</reference>
<protein>
    <submittedName>
        <fullName evidence="5">Heme oxygenase 2</fullName>
    </submittedName>
</protein>
<gene>
    <name evidence="5" type="ORF">ALC60_12540</name>
</gene>
<evidence type="ECO:0000256" key="4">
    <source>
        <dbReference type="SAM" id="Phobius"/>
    </source>
</evidence>
<dbReference type="GO" id="GO:0004392">
    <property type="term" value="F:heme oxygenase (decyclizing) activity"/>
    <property type="evidence" value="ECO:0007669"/>
    <property type="project" value="InterPro"/>
</dbReference>
<dbReference type="Proteomes" id="UP000075809">
    <property type="component" value="Unassembled WGS sequence"/>
</dbReference>
<feature type="transmembrane region" description="Helical" evidence="4">
    <location>
        <begin position="326"/>
        <end position="348"/>
    </location>
</feature>
<dbReference type="PANTHER" id="PTHR10720:SF0">
    <property type="entry name" value="HEME OXYGENASE"/>
    <property type="match status" value="1"/>
</dbReference>
<dbReference type="PRINTS" id="PR00088">
    <property type="entry name" value="HAEMOXYGNASE"/>
</dbReference>
<organism evidence="5 6">
    <name type="scientific">Mycetomoellerius zeteki</name>
    <dbReference type="NCBI Taxonomy" id="64791"/>
    <lineage>
        <taxon>Eukaryota</taxon>
        <taxon>Metazoa</taxon>
        <taxon>Ecdysozoa</taxon>
        <taxon>Arthropoda</taxon>
        <taxon>Hexapoda</taxon>
        <taxon>Insecta</taxon>
        <taxon>Pterygota</taxon>
        <taxon>Neoptera</taxon>
        <taxon>Endopterygota</taxon>
        <taxon>Hymenoptera</taxon>
        <taxon>Apocrita</taxon>
        <taxon>Aculeata</taxon>
        <taxon>Formicoidea</taxon>
        <taxon>Formicidae</taxon>
        <taxon>Myrmicinae</taxon>
        <taxon>Mycetomoellerius</taxon>
    </lineage>
</organism>
<evidence type="ECO:0000256" key="2">
    <source>
        <dbReference type="ARBA" id="ARBA00022723"/>
    </source>
</evidence>
<dbReference type="Gene3D" id="1.20.910.10">
    <property type="entry name" value="Heme oxygenase-like"/>
    <property type="match status" value="1"/>
</dbReference>
<proteinExistence type="predicted"/>
<keyword evidence="1" id="KW-0349">Heme</keyword>
<dbReference type="InterPro" id="IPR016084">
    <property type="entry name" value="Haem_Oase-like_multi-hlx"/>
</dbReference>
<evidence type="ECO:0000256" key="3">
    <source>
        <dbReference type="ARBA" id="ARBA00023004"/>
    </source>
</evidence>
<dbReference type="GO" id="GO:0046872">
    <property type="term" value="F:metal ion binding"/>
    <property type="evidence" value="ECO:0007669"/>
    <property type="project" value="UniProtKB-KW"/>
</dbReference>
<dbReference type="EMBL" id="KQ983002">
    <property type="protein sequence ID" value="KYQ48404.1"/>
    <property type="molecule type" value="Genomic_DNA"/>
</dbReference>
<sequence length="353" mass="40592">MDFARTSLLKEEATAAKPRTGLGGVTRSVVPPLTNTWKQDSRSRTGERERVNRLKREGVCTAHFLSTEECLSNASDFHVTARGSAREPDRTHFPTFRYRPAEMPEEENFCKKMSKATRGIHAISDALVNAKLAFGFLDDSVWADGLLVFYEVFRYLEGAMIRLRNTKIGLLPLSELQRTEAFERDLDHYLGKGWRKNYSPRDSVAKYLMRLREVEDTDPTLLMAYIYHLYMGLLSGGIILRKKRQIVQKISPFKAPPPSDGNNVTDFGQNSIFQLKRDLRESMNRIAETLDEDTKNKLIEESKIVFELNNEIIRSVQTGSHVFEKIFYFIGPVLLVLFVLIIVLNILYKYIIR</sequence>
<dbReference type="PANTHER" id="PTHR10720">
    <property type="entry name" value="HEME OXYGENASE"/>
    <property type="match status" value="1"/>
</dbReference>
<dbReference type="CDD" id="cd19165">
    <property type="entry name" value="HemeO"/>
    <property type="match status" value="1"/>
</dbReference>
<name>A0A151WKN2_9HYME</name>
<dbReference type="GO" id="GO:0006788">
    <property type="term" value="P:heme oxidation"/>
    <property type="evidence" value="ECO:0007669"/>
    <property type="project" value="InterPro"/>
</dbReference>
<evidence type="ECO:0000256" key="1">
    <source>
        <dbReference type="ARBA" id="ARBA00022617"/>
    </source>
</evidence>
<dbReference type="InterPro" id="IPR016053">
    <property type="entry name" value="Haem_Oase-like"/>
</dbReference>
<dbReference type="Pfam" id="PF01126">
    <property type="entry name" value="Heme_oxygenase"/>
    <property type="match status" value="1"/>
</dbReference>
<dbReference type="STRING" id="64791.A0A151WKN2"/>
<evidence type="ECO:0000313" key="6">
    <source>
        <dbReference type="Proteomes" id="UP000075809"/>
    </source>
</evidence>
<dbReference type="SUPFAM" id="SSF48613">
    <property type="entry name" value="Heme oxygenase-like"/>
    <property type="match status" value="1"/>
</dbReference>
<keyword evidence="4" id="KW-0472">Membrane</keyword>
<dbReference type="InterPro" id="IPR002051">
    <property type="entry name" value="Haem_Oase"/>
</dbReference>
<accession>A0A151WKN2</accession>
<keyword evidence="3" id="KW-0408">Iron</keyword>
<evidence type="ECO:0000313" key="5">
    <source>
        <dbReference type="EMBL" id="KYQ48404.1"/>
    </source>
</evidence>
<keyword evidence="2" id="KW-0479">Metal-binding</keyword>
<dbReference type="AlphaFoldDB" id="A0A151WKN2"/>